<accession>A0ABW3C589</accession>
<sequence length="224" mass="24030">MEGTGVTAAALVYRESKPERDAPEAIVIAFHPEGEDGRDTDAWLSGLKAHCQVVVPKAWRALNPRMYGPDENQHFAWFFVYGPAQPEPATFGDSLFQVEQFVHDVRERVPAGVPILLIGWDQGAALAVTLAGVIPEFIDGVLAFDGYLPEISGWALPSDDLGGLPVTLVHRKGSMVPPALRAATAEALQARGASVTGDTGDGIVIEDWVRGCARLGKRTFAEVS</sequence>
<evidence type="ECO:0000259" key="1">
    <source>
        <dbReference type="Pfam" id="PF02230"/>
    </source>
</evidence>
<dbReference type="SUPFAM" id="SSF53474">
    <property type="entry name" value="alpha/beta-Hydrolases"/>
    <property type="match status" value="1"/>
</dbReference>
<name>A0ABW3C589_SPHXN</name>
<comment type="caution">
    <text evidence="2">The sequence shown here is derived from an EMBL/GenBank/DDBJ whole genome shotgun (WGS) entry which is preliminary data.</text>
</comment>
<dbReference type="EMBL" id="JBHTIK010000006">
    <property type="protein sequence ID" value="MFD0849039.1"/>
    <property type="molecule type" value="Genomic_DNA"/>
</dbReference>
<feature type="domain" description="Phospholipase/carboxylesterase/thioesterase" evidence="1">
    <location>
        <begin position="19"/>
        <end position="198"/>
    </location>
</feature>
<dbReference type="Gene3D" id="3.40.50.1820">
    <property type="entry name" value="alpha/beta hydrolase"/>
    <property type="match status" value="1"/>
</dbReference>
<reference evidence="3" key="1">
    <citation type="journal article" date="2019" name="Int. J. Syst. Evol. Microbiol.">
        <title>The Global Catalogue of Microorganisms (GCM) 10K type strain sequencing project: providing services to taxonomists for standard genome sequencing and annotation.</title>
        <authorList>
            <consortium name="The Broad Institute Genomics Platform"/>
            <consortium name="The Broad Institute Genome Sequencing Center for Infectious Disease"/>
            <person name="Wu L."/>
            <person name="Ma J."/>
        </authorList>
    </citation>
    <scope>NUCLEOTIDE SEQUENCE [LARGE SCALE GENOMIC DNA]</scope>
    <source>
        <strain evidence="3">CCUG 52537</strain>
    </source>
</reference>
<dbReference type="InterPro" id="IPR029058">
    <property type="entry name" value="AB_hydrolase_fold"/>
</dbReference>
<evidence type="ECO:0000313" key="2">
    <source>
        <dbReference type="EMBL" id="MFD0849039.1"/>
    </source>
</evidence>
<protein>
    <submittedName>
        <fullName evidence="2">Alpha/beta hydrolase</fullName>
    </submittedName>
</protein>
<organism evidence="2 3">
    <name type="scientific">Sphingosinicella xenopeptidilytica</name>
    <dbReference type="NCBI Taxonomy" id="364098"/>
    <lineage>
        <taxon>Bacteria</taxon>
        <taxon>Pseudomonadati</taxon>
        <taxon>Pseudomonadota</taxon>
        <taxon>Alphaproteobacteria</taxon>
        <taxon>Sphingomonadales</taxon>
        <taxon>Sphingosinicellaceae</taxon>
        <taxon>Sphingosinicella</taxon>
    </lineage>
</organism>
<keyword evidence="2" id="KW-0378">Hydrolase</keyword>
<dbReference type="InterPro" id="IPR003140">
    <property type="entry name" value="PLipase/COase/thioEstase"/>
</dbReference>
<dbReference type="RefSeq" id="WP_381490957.1">
    <property type="nucleotide sequence ID" value="NZ_JBHTIK010000006.1"/>
</dbReference>
<dbReference type="GO" id="GO:0016787">
    <property type="term" value="F:hydrolase activity"/>
    <property type="evidence" value="ECO:0007669"/>
    <property type="project" value="UniProtKB-KW"/>
</dbReference>
<keyword evidence="3" id="KW-1185">Reference proteome</keyword>
<dbReference type="Pfam" id="PF02230">
    <property type="entry name" value="Abhydrolase_2"/>
    <property type="match status" value="1"/>
</dbReference>
<dbReference type="Proteomes" id="UP001597124">
    <property type="component" value="Unassembled WGS sequence"/>
</dbReference>
<evidence type="ECO:0000313" key="3">
    <source>
        <dbReference type="Proteomes" id="UP001597124"/>
    </source>
</evidence>
<proteinExistence type="predicted"/>
<gene>
    <name evidence="2" type="ORF">ACFQ00_11945</name>
</gene>